<dbReference type="InterPro" id="IPR003661">
    <property type="entry name" value="HisK_dim/P_dom"/>
</dbReference>
<dbReference type="PROSITE" id="PS50113">
    <property type="entry name" value="PAC"/>
    <property type="match status" value="1"/>
</dbReference>
<dbReference type="SMART" id="SM00091">
    <property type="entry name" value="PAS"/>
    <property type="match status" value="3"/>
</dbReference>
<feature type="domain" description="Histidine kinase" evidence="7">
    <location>
        <begin position="447"/>
        <end position="670"/>
    </location>
</feature>
<dbReference type="CDD" id="cd00082">
    <property type="entry name" value="HisKA"/>
    <property type="match status" value="1"/>
</dbReference>
<organism evidence="10 11">
    <name type="scientific">Candidatus Manganitrophus noduliformans</name>
    <dbReference type="NCBI Taxonomy" id="2606439"/>
    <lineage>
        <taxon>Bacteria</taxon>
        <taxon>Pseudomonadati</taxon>
        <taxon>Nitrospirota</taxon>
        <taxon>Nitrospiria</taxon>
        <taxon>Candidatus Troglogloeales</taxon>
        <taxon>Candidatus Manganitrophaceae</taxon>
        <taxon>Candidatus Manganitrophus</taxon>
    </lineage>
</organism>
<evidence type="ECO:0000256" key="2">
    <source>
        <dbReference type="ARBA" id="ARBA00012438"/>
    </source>
</evidence>
<dbReference type="SUPFAM" id="SSF55785">
    <property type="entry name" value="PYP-like sensor domain (PAS domain)"/>
    <property type="match status" value="3"/>
</dbReference>
<dbReference type="PROSITE" id="PS50112">
    <property type="entry name" value="PAS"/>
    <property type="match status" value="2"/>
</dbReference>
<dbReference type="Gene3D" id="1.10.287.130">
    <property type="match status" value="1"/>
</dbReference>
<evidence type="ECO:0000256" key="4">
    <source>
        <dbReference type="ARBA" id="ARBA00022679"/>
    </source>
</evidence>
<evidence type="ECO:0000259" key="8">
    <source>
        <dbReference type="PROSITE" id="PS50112"/>
    </source>
</evidence>
<dbReference type="NCBIfam" id="TIGR00229">
    <property type="entry name" value="sensory_box"/>
    <property type="match status" value="3"/>
</dbReference>
<dbReference type="PANTHER" id="PTHR43047:SF64">
    <property type="entry name" value="HISTIDINE KINASE CONTAINING CHEY-HOMOLOGOUS RECEIVER DOMAIN AND PAS DOMAIN-RELATED"/>
    <property type="match status" value="1"/>
</dbReference>
<dbReference type="AlphaFoldDB" id="A0A7X6IBI7"/>
<dbReference type="PROSITE" id="PS50109">
    <property type="entry name" value="HIS_KIN"/>
    <property type="match status" value="1"/>
</dbReference>
<dbReference type="InterPro" id="IPR035965">
    <property type="entry name" value="PAS-like_dom_sf"/>
</dbReference>
<evidence type="ECO:0000256" key="6">
    <source>
        <dbReference type="SAM" id="Coils"/>
    </source>
</evidence>
<dbReference type="SMART" id="SM00387">
    <property type="entry name" value="HATPase_c"/>
    <property type="match status" value="1"/>
</dbReference>
<name>A0A7X6IBI7_9BACT</name>
<comment type="catalytic activity">
    <reaction evidence="1">
        <text>ATP + protein L-histidine = ADP + protein N-phospho-L-histidine.</text>
        <dbReference type="EC" id="2.7.13.3"/>
    </reaction>
</comment>
<dbReference type="InterPro" id="IPR000700">
    <property type="entry name" value="PAS-assoc_C"/>
</dbReference>
<evidence type="ECO:0000256" key="1">
    <source>
        <dbReference type="ARBA" id="ARBA00000085"/>
    </source>
</evidence>
<dbReference type="InterPro" id="IPR036097">
    <property type="entry name" value="HisK_dim/P_sf"/>
</dbReference>
<keyword evidence="4" id="KW-0808">Transferase</keyword>
<keyword evidence="6" id="KW-0175">Coiled coil</keyword>
<keyword evidence="3" id="KW-0597">Phosphoprotein</keyword>
<evidence type="ECO:0000259" key="9">
    <source>
        <dbReference type="PROSITE" id="PS50113"/>
    </source>
</evidence>
<dbReference type="InterPro" id="IPR003594">
    <property type="entry name" value="HATPase_dom"/>
</dbReference>
<dbReference type="PANTHER" id="PTHR43047">
    <property type="entry name" value="TWO-COMPONENT HISTIDINE PROTEIN KINASE"/>
    <property type="match status" value="1"/>
</dbReference>
<dbReference type="InterPro" id="IPR001610">
    <property type="entry name" value="PAC"/>
</dbReference>
<dbReference type="Pfam" id="PF08447">
    <property type="entry name" value="PAS_3"/>
    <property type="match status" value="1"/>
</dbReference>
<dbReference type="Pfam" id="PF13426">
    <property type="entry name" value="PAS_9"/>
    <property type="match status" value="2"/>
</dbReference>
<feature type="domain" description="PAS" evidence="8">
    <location>
        <begin position="180"/>
        <end position="244"/>
    </location>
</feature>
<feature type="coiled-coil region" evidence="6">
    <location>
        <begin position="24"/>
        <end position="58"/>
    </location>
</feature>
<dbReference type="SMART" id="SM00086">
    <property type="entry name" value="PAC"/>
    <property type="match status" value="3"/>
</dbReference>
<evidence type="ECO:0000313" key="10">
    <source>
        <dbReference type="EMBL" id="NKE71454.1"/>
    </source>
</evidence>
<dbReference type="InterPro" id="IPR013655">
    <property type="entry name" value="PAS_fold_3"/>
</dbReference>
<dbReference type="Gene3D" id="3.30.565.10">
    <property type="entry name" value="Histidine kinase-like ATPase, C-terminal domain"/>
    <property type="match status" value="1"/>
</dbReference>
<dbReference type="InterPro" id="IPR005467">
    <property type="entry name" value="His_kinase_dom"/>
</dbReference>
<dbReference type="SMART" id="SM00388">
    <property type="entry name" value="HisKA"/>
    <property type="match status" value="1"/>
</dbReference>
<evidence type="ECO:0000256" key="5">
    <source>
        <dbReference type="ARBA" id="ARBA00022777"/>
    </source>
</evidence>
<dbReference type="PRINTS" id="PR00344">
    <property type="entry name" value="BCTRLSENSOR"/>
</dbReference>
<dbReference type="EMBL" id="VTOW01000002">
    <property type="protein sequence ID" value="NKE71454.1"/>
    <property type="molecule type" value="Genomic_DNA"/>
</dbReference>
<dbReference type="EC" id="2.7.13.3" evidence="2"/>
<dbReference type="Pfam" id="PF00512">
    <property type="entry name" value="HisKA"/>
    <property type="match status" value="1"/>
</dbReference>
<dbReference type="SUPFAM" id="SSF47384">
    <property type="entry name" value="Homodimeric domain of signal transducing histidine kinase"/>
    <property type="match status" value="1"/>
</dbReference>
<gene>
    <name evidence="10" type="ORF">MNODULE_11960</name>
</gene>
<dbReference type="InterPro" id="IPR000014">
    <property type="entry name" value="PAS"/>
</dbReference>
<protein>
    <recommendedName>
        <fullName evidence="2">histidine kinase</fullName>
        <ecNumber evidence="2">2.7.13.3</ecNumber>
    </recommendedName>
</protein>
<dbReference type="RefSeq" id="WP_168060100.1">
    <property type="nucleotide sequence ID" value="NZ_VTOW01000002.1"/>
</dbReference>
<dbReference type="CDD" id="cd00130">
    <property type="entry name" value="PAS"/>
    <property type="match status" value="3"/>
</dbReference>
<dbReference type="GO" id="GO:0000155">
    <property type="term" value="F:phosphorelay sensor kinase activity"/>
    <property type="evidence" value="ECO:0007669"/>
    <property type="project" value="InterPro"/>
</dbReference>
<dbReference type="InterPro" id="IPR004358">
    <property type="entry name" value="Sig_transdc_His_kin-like_C"/>
</dbReference>
<proteinExistence type="predicted"/>
<evidence type="ECO:0000313" key="11">
    <source>
        <dbReference type="Proteomes" id="UP000534783"/>
    </source>
</evidence>
<evidence type="ECO:0000256" key="3">
    <source>
        <dbReference type="ARBA" id="ARBA00022553"/>
    </source>
</evidence>
<dbReference type="Pfam" id="PF02518">
    <property type="entry name" value="HATPase_c"/>
    <property type="match status" value="1"/>
</dbReference>
<feature type="domain" description="PAC" evidence="9">
    <location>
        <begin position="378"/>
        <end position="429"/>
    </location>
</feature>
<dbReference type="SUPFAM" id="SSF55874">
    <property type="entry name" value="ATPase domain of HSP90 chaperone/DNA topoisomerase II/histidine kinase"/>
    <property type="match status" value="1"/>
</dbReference>
<dbReference type="Gene3D" id="3.30.450.20">
    <property type="entry name" value="PAS domain"/>
    <property type="match status" value="3"/>
</dbReference>
<keyword evidence="11" id="KW-1185">Reference proteome</keyword>
<comment type="caution">
    <text evidence="10">The sequence shown here is derived from an EMBL/GenBank/DDBJ whole genome shotgun (WGS) entry which is preliminary data.</text>
</comment>
<reference evidence="10 11" key="1">
    <citation type="journal article" date="2020" name="Nature">
        <title>Bacterial chemolithoautotrophy via manganese oxidation.</title>
        <authorList>
            <person name="Yu H."/>
            <person name="Leadbetter J.R."/>
        </authorList>
    </citation>
    <scope>NUCLEOTIDE SEQUENCE [LARGE SCALE GENOMIC DNA]</scope>
    <source>
        <strain evidence="10 11">Mn-1</strain>
    </source>
</reference>
<dbReference type="InterPro" id="IPR036890">
    <property type="entry name" value="HATPase_C_sf"/>
</dbReference>
<feature type="domain" description="PAS" evidence="8">
    <location>
        <begin position="304"/>
        <end position="374"/>
    </location>
</feature>
<dbReference type="Proteomes" id="UP000534783">
    <property type="component" value="Unassembled WGS sequence"/>
</dbReference>
<keyword evidence="5" id="KW-0418">Kinase</keyword>
<sequence length="673" mass="75493">MQESGKISQGRGAKGRNKPRVVGIEKLVRELEIYQRELEVQNEELRQAQSNLELSCDRFSSLYDFAPVGYFIFSRSGLILDVNLKGAKLLGADRAGLVKTSFSVHLDKGSRSSFITYLKRLFQEGHPERCEVRLRPGRGMLFAARIESVVVKDREQGRVSRSILIDISDRVQAEEALRDSEERYRLLFESNPHPMWVVDTESFAFLAVNEAAIDHYGYSREEFLSMTIQDIRPAEEVSLLTEGLAKSSGRPVRAGVWQHRKKDGAVIDVEITGQRIFFSGRNAQLVIANNVTERNRAQSALRQSERRFRALIENSSDAIALLDASGKIFYASPSTLRIFGYVPEKLIGKTALELIHPEDRGRMKHLFSDLAKRSEGEATAELRFRHKSGVWRWVEGIGSNLLREPGVHAIVVNYRDITDRKEAEEAIGEKNLRIEEASRARNRFFSYMSHELKTPVNSIVGFAQLLRNGNYGALAPEQAAAVGRINNNARELIHLINNILDLAKLETGKIGLQAVEVNLRELVDKVLLSFDPLLQEKGLRFRKEIDPDFPEHFLTDPMQVRSILMNLLSNAVKFTERGEVRLRLERPTQGGMLLQVSDTGAGISEEYLGRIFEEYEQRGVAREAKGNYIGGSGLGLAIVKKMVDLLGGRIEVASAPGEGAVFTVFIPEASTAT</sequence>
<evidence type="ECO:0000259" key="7">
    <source>
        <dbReference type="PROSITE" id="PS50109"/>
    </source>
</evidence>
<accession>A0A7X6IBI7</accession>